<organism evidence="3 4">
    <name type="scientific">Protomyces lactucae-debilis</name>
    <dbReference type="NCBI Taxonomy" id="2754530"/>
    <lineage>
        <taxon>Eukaryota</taxon>
        <taxon>Fungi</taxon>
        <taxon>Dikarya</taxon>
        <taxon>Ascomycota</taxon>
        <taxon>Taphrinomycotina</taxon>
        <taxon>Taphrinomycetes</taxon>
        <taxon>Taphrinales</taxon>
        <taxon>Protomycetaceae</taxon>
        <taxon>Protomyces</taxon>
    </lineage>
</organism>
<feature type="chain" id="PRO_5013028235" evidence="2">
    <location>
        <begin position="29"/>
        <end position="351"/>
    </location>
</feature>
<dbReference type="EMBL" id="MCFI01000020">
    <property type="protein sequence ID" value="ORY77371.1"/>
    <property type="molecule type" value="Genomic_DNA"/>
</dbReference>
<gene>
    <name evidence="3" type="ORF">BCR37DRAFT_382882</name>
</gene>
<evidence type="ECO:0000313" key="4">
    <source>
        <dbReference type="Proteomes" id="UP000193685"/>
    </source>
</evidence>
<sequence length="351" mass="38890">MFLYCRTVNFLVVVLAVLLWVTYAGVHATELDEQKQPVDKQKQPAVEQTQPAVEQTQPAVTDTCQVLGLHFKTVAMAEEDMTCFDACLVRKNQARAEFLFYQEFAKAGLGEKCTPQLDDMCTFFEAKDLGPSPTSSIEKATKAFRDNLKKGAKNVFQKGISNLCRSSSSSWKQALTISPNSLSSLQKGLGDALNAICDIADKLSPEVRSMPEWQQTEWQQPKKPEQKKGGMCQCDLWLTPPRVFRSGPPLSLQSQDCSPAEIGKRISPSGWQFVGHMVFQDELSCFLQDVECVCKDISVKIKQRWFTSETRGTYLSCRPTTAVGTSASSKAVGETSGSDGPSDVFRKLELI</sequence>
<accession>A0A1Y2F0E5</accession>
<name>A0A1Y2F0E5_PROLT</name>
<proteinExistence type="predicted"/>
<dbReference type="AlphaFoldDB" id="A0A1Y2F0E5"/>
<reference evidence="3 4" key="1">
    <citation type="submission" date="2016-07" db="EMBL/GenBank/DDBJ databases">
        <title>Pervasive Adenine N6-methylation of Active Genes in Fungi.</title>
        <authorList>
            <consortium name="DOE Joint Genome Institute"/>
            <person name="Mondo S.J."/>
            <person name="Dannebaum R.O."/>
            <person name="Kuo R.C."/>
            <person name="Labutti K."/>
            <person name="Haridas S."/>
            <person name="Kuo A."/>
            <person name="Salamov A."/>
            <person name="Ahrendt S.R."/>
            <person name="Lipzen A."/>
            <person name="Sullivan W."/>
            <person name="Andreopoulos W.B."/>
            <person name="Clum A."/>
            <person name="Lindquist E."/>
            <person name="Daum C."/>
            <person name="Ramamoorthy G.K."/>
            <person name="Gryganskyi A."/>
            <person name="Culley D."/>
            <person name="Magnuson J.K."/>
            <person name="James T.Y."/>
            <person name="O'Malley M.A."/>
            <person name="Stajich J.E."/>
            <person name="Spatafora J.W."/>
            <person name="Visel A."/>
            <person name="Grigoriev I.V."/>
        </authorList>
    </citation>
    <scope>NUCLEOTIDE SEQUENCE [LARGE SCALE GENOMIC DNA]</scope>
    <source>
        <strain evidence="3 4">12-1054</strain>
    </source>
</reference>
<comment type="caution">
    <text evidence="3">The sequence shown here is derived from an EMBL/GenBank/DDBJ whole genome shotgun (WGS) entry which is preliminary data.</text>
</comment>
<evidence type="ECO:0000313" key="3">
    <source>
        <dbReference type="EMBL" id="ORY77371.1"/>
    </source>
</evidence>
<feature type="signal peptide" evidence="2">
    <location>
        <begin position="1"/>
        <end position="28"/>
    </location>
</feature>
<dbReference type="GeneID" id="63786571"/>
<dbReference type="RefSeq" id="XP_040722992.1">
    <property type="nucleotide sequence ID" value="XM_040869972.1"/>
</dbReference>
<keyword evidence="4" id="KW-1185">Reference proteome</keyword>
<feature type="region of interest" description="Disordered" evidence="1">
    <location>
        <begin position="34"/>
        <end position="54"/>
    </location>
</feature>
<protein>
    <submittedName>
        <fullName evidence="3">Uncharacterized protein</fullName>
    </submittedName>
</protein>
<keyword evidence="2" id="KW-0732">Signal</keyword>
<evidence type="ECO:0000256" key="1">
    <source>
        <dbReference type="SAM" id="MobiDB-lite"/>
    </source>
</evidence>
<dbReference type="Proteomes" id="UP000193685">
    <property type="component" value="Unassembled WGS sequence"/>
</dbReference>
<evidence type="ECO:0000256" key="2">
    <source>
        <dbReference type="SAM" id="SignalP"/>
    </source>
</evidence>